<protein>
    <submittedName>
        <fullName evidence="2">DUF4132 domain-containing protein</fullName>
    </submittedName>
</protein>
<keyword evidence="3" id="KW-1185">Reference proteome</keyword>
<accession>A0ABV9E5I2</accession>
<dbReference type="InterPro" id="IPR025406">
    <property type="entry name" value="DUF4132"/>
</dbReference>
<name>A0ABV9E5I2_9ACTN</name>
<sequence length="306" mass="33069">MSWLSAGEGYEVALQEGRVVARAVTGKGPGRQLKSLPKALRDHPEVDRLRRLTEWLDRHADACVAQVDTWMVSSLPVPTGLIARVWQDEAWRSALRDLVVVGDDPDDVGFLRDAAIGQAGDALGADTRSAPGTEAGELRVVNLDGETVRLSPVTVTLAHPVLLPDLDDLREFASELGVAQRVEQIHRATWNKPADLAANVTEVSEFSGGKFASRFQLAARASSAGYRVSGGYATCRVRDVGRAEEAAVWIGEPYWDGDTETGNLSWNDRDGRSIPLRDVGPVAWSEGMRMAATLYAGRQVAEGAVV</sequence>
<comment type="caution">
    <text evidence="2">The sequence shown here is derived from an EMBL/GenBank/DDBJ whole genome shotgun (WGS) entry which is preliminary data.</text>
</comment>
<gene>
    <name evidence="2" type="ORF">ACFO8L_01780</name>
</gene>
<dbReference type="Proteomes" id="UP001595891">
    <property type="component" value="Unassembled WGS sequence"/>
</dbReference>
<dbReference type="EMBL" id="JBHSFN010000001">
    <property type="protein sequence ID" value="MFC4584786.1"/>
    <property type="molecule type" value="Genomic_DNA"/>
</dbReference>
<reference evidence="3" key="1">
    <citation type="journal article" date="2019" name="Int. J. Syst. Evol. Microbiol.">
        <title>The Global Catalogue of Microorganisms (GCM) 10K type strain sequencing project: providing services to taxonomists for standard genome sequencing and annotation.</title>
        <authorList>
            <consortium name="The Broad Institute Genomics Platform"/>
            <consortium name="The Broad Institute Genome Sequencing Center for Infectious Disease"/>
            <person name="Wu L."/>
            <person name="Ma J."/>
        </authorList>
    </citation>
    <scope>NUCLEOTIDE SEQUENCE [LARGE SCALE GENOMIC DNA]</scope>
    <source>
        <strain evidence="3">CCUG 49560</strain>
    </source>
</reference>
<dbReference type="Pfam" id="PF13569">
    <property type="entry name" value="DUF4132"/>
    <property type="match status" value="1"/>
</dbReference>
<proteinExistence type="predicted"/>
<organism evidence="2 3">
    <name type="scientific">Sphaerisporangium corydalis</name>
    <dbReference type="NCBI Taxonomy" id="1441875"/>
    <lineage>
        <taxon>Bacteria</taxon>
        <taxon>Bacillati</taxon>
        <taxon>Actinomycetota</taxon>
        <taxon>Actinomycetes</taxon>
        <taxon>Streptosporangiales</taxon>
        <taxon>Streptosporangiaceae</taxon>
        <taxon>Sphaerisporangium</taxon>
    </lineage>
</organism>
<evidence type="ECO:0000313" key="3">
    <source>
        <dbReference type="Proteomes" id="UP001595891"/>
    </source>
</evidence>
<feature type="domain" description="DUF4132" evidence="1">
    <location>
        <begin position="30"/>
        <end position="226"/>
    </location>
</feature>
<evidence type="ECO:0000313" key="2">
    <source>
        <dbReference type="EMBL" id="MFC4584786.1"/>
    </source>
</evidence>
<evidence type="ECO:0000259" key="1">
    <source>
        <dbReference type="Pfam" id="PF13569"/>
    </source>
</evidence>
<dbReference type="RefSeq" id="WP_262842799.1">
    <property type="nucleotide sequence ID" value="NZ_JANZYP010000013.1"/>
</dbReference>